<evidence type="ECO:0000313" key="2">
    <source>
        <dbReference type="Proteomes" id="UP000192491"/>
    </source>
</evidence>
<organism evidence="1 2">
    <name type="scientific">Thiothrix lacustris</name>
    <dbReference type="NCBI Taxonomy" id="525917"/>
    <lineage>
        <taxon>Bacteria</taxon>
        <taxon>Pseudomonadati</taxon>
        <taxon>Pseudomonadota</taxon>
        <taxon>Gammaproteobacteria</taxon>
        <taxon>Thiotrichales</taxon>
        <taxon>Thiotrichaceae</taxon>
        <taxon>Thiothrix</taxon>
    </lineage>
</organism>
<dbReference type="Proteomes" id="UP000192491">
    <property type="component" value="Unassembled WGS sequence"/>
</dbReference>
<accession>A0A1Y1QW01</accession>
<reference evidence="1 2" key="1">
    <citation type="submission" date="2017-01" db="EMBL/GenBank/DDBJ databases">
        <title>Novel large sulfur bacteria in the metagenomes of groundwater-fed chemosynthetic microbial mats in the Lake Huron basin.</title>
        <authorList>
            <person name="Sharrar A.M."/>
            <person name="Flood B.E."/>
            <person name="Bailey J.V."/>
            <person name="Jones D.S."/>
            <person name="Biddanda B."/>
            <person name="Ruberg S.A."/>
            <person name="Marcus D.N."/>
            <person name="Dick G.J."/>
        </authorList>
    </citation>
    <scope>NUCLEOTIDE SEQUENCE [LARGE SCALE GENOMIC DNA]</scope>
    <source>
        <strain evidence="1">A8</strain>
    </source>
</reference>
<gene>
    <name evidence="1" type="ORF">BWK73_09340</name>
</gene>
<dbReference type="AlphaFoldDB" id="A0A1Y1QW01"/>
<protein>
    <submittedName>
        <fullName evidence="1">Uncharacterized protein</fullName>
    </submittedName>
</protein>
<sequence>MQTAQKIPFRRKSAATLPAKRPRNTIVLTFKKGMSMSSDQTDPNAASERMNLRLTAEERTLISDMAAKAQMSEKEVVIKGMRLLAAQMGYKPAKQKRETRAKFFAKNEAQQLLAELLAASPTPMPTHEIIDAVILKKGGLTTDQAAKLKRSFSVILHQTESKGLIAKADKVKGVAHWKAAKKPLTDAEGEVRELTAADIATFEPLADVLPDLKPHVD</sequence>
<dbReference type="EMBL" id="MTEJ01000027">
    <property type="protein sequence ID" value="OQX14588.1"/>
    <property type="molecule type" value="Genomic_DNA"/>
</dbReference>
<evidence type="ECO:0000313" key="1">
    <source>
        <dbReference type="EMBL" id="OQX14588.1"/>
    </source>
</evidence>
<comment type="caution">
    <text evidence="1">The sequence shown here is derived from an EMBL/GenBank/DDBJ whole genome shotgun (WGS) entry which is preliminary data.</text>
</comment>
<name>A0A1Y1QW01_9GAMM</name>
<proteinExistence type="predicted"/>